<protein>
    <submittedName>
        <fullName evidence="3">Uncharacterized protein</fullName>
    </submittedName>
</protein>
<keyword evidence="2" id="KW-1133">Transmembrane helix</keyword>
<name>A0A1Y2I9V4_TRAC3</name>
<sequence length="134" mass="15166">MSIDAELEELLYMGSASDDARSSPQSSFQSKLSSLGSPTTERGTTHRTRLNPRVITETSTNVCLVMVLATIHLMTTYFTYPYEEMLAMDFICLCSPYFDNRLRTLVIFIARLAIATISYLLYSIVLFEPETLSR</sequence>
<feature type="compositionally biased region" description="Low complexity" evidence="1">
    <location>
        <begin position="22"/>
        <end position="38"/>
    </location>
</feature>
<evidence type="ECO:0000313" key="4">
    <source>
        <dbReference type="Proteomes" id="UP000193067"/>
    </source>
</evidence>
<evidence type="ECO:0000256" key="2">
    <source>
        <dbReference type="SAM" id="Phobius"/>
    </source>
</evidence>
<evidence type="ECO:0000256" key="1">
    <source>
        <dbReference type="SAM" id="MobiDB-lite"/>
    </source>
</evidence>
<keyword evidence="2" id="KW-0472">Membrane</keyword>
<proteinExistence type="predicted"/>
<accession>A0A1Y2I9V4</accession>
<dbReference type="AlphaFoldDB" id="A0A1Y2I9V4"/>
<dbReference type="EMBL" id="KZ084169">
    <property type="protein sequence ID" value="OSC96701.1"/>
    <property type="molecule type" value="Genomic_DNA"/>
</dbReference>
<feature type="region of interest" description="Disordered" evidence="1">
    <location>
        <begin position="16"/>
        <end position="51"/>
    </location>
</feature>
<gene>
    <name evidence="3" type="ORF">PYCCODRAFT_1472424</name>
</gene>
<dbReference type="Proteomes" id="UP000193067">
    <property type="component" value="Unassembled WGS sequence"/>
</dbReference>
<evidence type="ECO:0000313" key="3">
    <source>
        <dbReference type="EMBL" id="OSC96701.1"/>
    </source>
</evidence>
<feature type="transmembrane region" description="Helical" evidence="2">
    <location>
        <begin position="62"/>
        <end position="80"/>
    </location>
</feature>
<keyword evidence="2" id="KW-0812">Transmembrane</keyword>
<feature type="transmembrane region" description="Helical" evidence="2">
    <location>
        <begin position="105"/>
        <end position="127"/>
    </location>
</feature>
<reference evidence="3 4" key="1">
    <citation type="journal article" date="2015" name="Biotechnol. Biofuels">
        <title>Enhanced degradation of softwood versus hardwood by the white-rot fungus Pycnoporus coccineus.</title>
        <authorList>
            <person name="Couturier M."/>
            <person name="Navarro D."/>
            <person name="Chevret D."/>
            <person name="Henrissat B."/>
            <person name="Piumi F."/>
            <person name="Ruiz-Duenas F.J."/>
            <person name="Martinez A.T."/>
            <person name="Grigoriev I.V."/>
            <person name="Riley R."/>
            <person name="Lipzen A."/>
            <person name="Berrin J.G."/>
            <person name="Master E.R."/>
            <person name="Rosso M.N."/>
        </authorList>
    </citation>
    <scope>NUCLEOTIDE SEQUENCE [LARGE SCALE GENOMIC DNA]</scope>
    <source>
        <strain evidence="3 4">BRFM310</strain>
    </source>
</reference>
<organism evidence="3 4">
    <name type="scientific">Trametes coccinea (strain BRFM310)</name>
    <name type="common">Pycnoporus coccineus</name>
    <dbReference type="NCBI Taxonomy" id="1353009"/>
    <lineage>
        <taxon>Eukaryota</taxon>
        <taxon>Fungi</taxon>
        <taxon>Dikarya</taxon>
        <taxon>Basidiomycota</taxon>
        <taxon>Agaricomycotina</taxon>
        <taxon>Agaricomycetes</taxon>
        <taxon>Polyporales</taxon>
        <taxon>Polyporaceae</taxon>
        <taxon>Trametes</taxon>
    </lineage>
</organism>
<keyword evidence="4" id="KW-1185">Reference proteome</keyword>